<gene>
    <name evidence="1" type="ORF">HAL07_08010</name>
</gene>
<name>A0A0K2Y2X0_9HELI</name>
<sequence length="42" mass="4939">MLKSLRFVWCVCRGFYHFGRALLALCNPKNLKALFKRNKPTP</sequence>
<evidence type="ECO:0000313" key="1">
    <source>
        <dbReference type="EMBL" id="CRI32326.1"/>
    </source>
</evidence>
<dbReference type="Proteomes" id="UP000043437">
    <property type="component" value="Unassembled WGS sequence"/>
</dbReference>
<dbReference type="RefSeq" id="WP_264828398.1">
    <property type="nucleotide sequence ID" value="NZ_BSWO01000101.1"/>
</dbReference>
<proteinExistence type="predicted"/>
<evidence type="ECO:0000313" key="2">
    <source>
        <dbReference type="Proteomes" id="UP000043437"/>
    </source>
</evidence>
<protein>
    <submittedName>
        <fullName evidence="1">Uncharacterized protein</fullName>
    </submittedName>
</protein>
<dbReference type="GeneID" id="82132581"/>
<reference evidence="2" key="1">
    <citation type="submission" date="2014-12" db="EMBL/GenBank/DDBJ databases">
        <authorList>
            <person name="Jaenicke S."/>
        </authorList>
    </citation>
    <scope>NUCLEOTIDE SEQUENCE [LARGE SCALE GENOMIC DNA]</scope>
</reference>
<dbReference type="AlphaFoldDB" id="A0A0K2Y2X0"/>
<organism evidence="1 2">
    <name type="scientific">Helicobacter ailurogastricus</name>
    <dbReference type="NCBI Taxonomy" id="1578720"/>
    <lineage>
        <taxon>Bacteria</taxon>
        <taxon>Pseudomonadati</taxon>
        <taxon>Campylobacterota</taxon>
        <taxon>Epsilonproteobacteria</taxon>
        <taxon>Campylobacterales</taxon>
        <taxon>Helicobacteraceae</taxon>
        <taxon>Helicobacter</taxon>
    </lineage>
</organism>
<dbReference type="EMBL" id="CDMG01000004">
    <property type="protein sequence ID" value="CRI32326.1"/>
    <property type="molecule type" value="Genomic_DNA"/>
</dbReference>
<accession>A0A0K2Y2X0</accession>